<evidence type="ECO:0000256" key="2">
    <source>
        <dbReference type="ARBA" id="ARBA00009950"/>
    </source>
</evidence>
<protein>
    <recommendedName>
        <fullName evidence="3">Transmembrane protein 208</fullName>
    </recommendedName>
</protein>
<evidence type="ECO:0000256" key="4">
    <source>
        <dbReference type="ARBA" id="ARBA00022692"/>
    </source>
</evidence>
<dbReference type="EMBL" id="JAXCGZ010017223">
    <property type="protein sequence ID" value="KAK7068481.1"/>
    <property type="molecule type" value="Genomic_DNA"/>
</dbReference>
<dbReference type="PANTHER" id="PTHR13505:SF7">
    <property type="entry name" value="TRANSMEMBRANE PROTEIN 208"/>
    <property type="match status" value="1"/>
</dbReference>
<evidence type="ECO:0000256" key="7">
    <source>
        <dbReference type="ARBA" id="ARBA00023136"/>
    </source>
</evidence>
<keyword evidence="5" id="KW-0256">Endoplasmic reticulum</keyword>
<comment type="subcellular location">
    <subcellularLocation>
        <location evidence="1">Endoplasmic reticulum membrane</location>
        <topology evidence="1">Multi-pass membrane protein</topology>
    </subcellularLocation>
</comment>
<dbReference type="Pfam" id="PF05620">
    <property type="entry name" value="TMEM208_SND2"/>
    <property type="match status" value="1"/>
</dbReference>
<sequence length="174" mass="19688">MMASKGKQATKGQKQILQENTDTLNFYRNMILGAAGIYFGIGMLLFVEFPTFDLVLLGFAGLVFTGCYRFMAMMATPKLAADGSVLDEGCDLNIEGGLAEHIKDLIILTSGVVLLSTISTYFWLIWLLAPLRGFQMAWTNFIAPWIFQEAPEESKEEVLDKRQQKLRRRMKYRA</sequence>
<proteinExistence type="inferred from homology"/>
<keyword evidence="6 8" id="KW-1133">Transmembrane helix</keyword>
<dbReference type="InterPro" id="IPR008506">
    <property type="entry name" value="SND2/TMEM208"/>
</dbReference>
<dbReference type="GO" id="GO:0006624">
    <property type="term" value="P:vacuolar protein processing"/>
    <property type="evidence" value="ECO:0007669"/>
    <property type="project" value="TreeGrafter"/>
</dbReference>
<gene>
    <name evidence="9" type="ORF">SK128_006108</name>
</gene>
<comment type="similarity">
    <text evidence="2">Belongs to the TMEM208 family.</text>
</comment>
<dbReference type="Proteomes" id="UP001381693">
    <property type="component" value="Unassembled WGS sequence"/>
</dbReference>
<evidence type="ECO:0000256" key="5">
    <source>
        <dbReference type="ARBA" id="ARBA00022824"/>
    </source>
</evidence>
<evidence type="ECO:0000313" key="10">
    <source>
        <dbReference type="Proteomes" id="UP001381693"/>
    </source>
</evidence>
<accession>A0AAN8ZTY9</accession>
<dbReference type="GO" id="GO:0005789">
    <property type="term" value="C:endoplasmic reticulum membrane"/>
    <property type="evidence" value="ECO:0007669"/>
    <property type="project" value="UniProtKB-SubCell"/>
</dbReference>
<comment type="caution">
    <text evidence="9">The sequence shown here is derived from an EMBL/GenBank/DDBJ whole genome shotgun (WGS) entry which is preliminary data.</text>
</comment>
<evidence type="ECO:0000256" key="8">
    <source>
        <dbReference type="SAM" id="Phobius"/>
    </source>
</evidence>
<reference evidence="9 10" key="1">
    <citation type="submission" date="2023-11" db="EMBL/GenBank/DDBJ databases">
        <title>Halocaridina rubra genome assembly.</title>
        <authorList>
            <person name="Smith C."/>
        </authorList>
    </citation>
    <scope>NUCLEOTIDE SEQUENCE [LARGE SCALE GENOMIC DNA]</scope>
    <source>
        <strain evidence="9">EP-1</strain>
        <tissue evidence="9">Whole</tissue>
    </source>
</reference>
<feature type="transmembrane region" description="Helical" evidence="8">
    <location>
        <begin position="105"/>
        <end position="129"/>
    </location>
</feature>
<evidence type="ECO:0000313" key="9">
    <source>
        <dbReference type="EMBL" id="KAK7068481.1"/>
    </source>
</evidence>
<name>A0AAN8ZTY9_HALRR</name>
<dbReference type="GO" id="GO:0005773">
    <property type="term" value="C:vacuole"/>
    <property type="evidence" value="ECO:0007669"/>
    <property type="project" value="GOC"/>
</dbReference>
<feature type="transmembrane region" description="Helical" evidence="8">
    <location>
        <begin position="26"/>
        <end position="47"/>
    </location>
</feature>
<feature type="transmembrane region" description="Helical" evidence="8">
    <location>
        <begin position="54"/>
        <end position="71"/>
    </location>
</feature>
<evidence type="ECO:0000256" key="3">
    <source>
        <dbReference type="ARBA" id="ARBA00015033"/>
    </source>
</evidence>
<evidence type="ECO:0000256" key="6">
    <source>
        <dbReference type="ARBA" id="ARBA00022989"/>
    </source>
</evidence>
<evidence type="ECO:0000256" key="1">
    <source>
        <dbReference type="ARBA" id="ARBA00004477"/>
    </source>
</evidence>
<dbReference type="PANTHER" id="PTHR13505">
    <property type="entry name" value="TRANSMEMBRANE PROTEIN 208"/>
    <property type="match status" value="1"/>
</dbReference>
<keyword evidence="7 8" id="KW-0472">Membrane</keyword>
<keyword evidence="10" id="KW-1185">Reference proteome</keyword>
<organism evidence="9 10">
    <name type="scientific">Halocaridina rubra</name>
    <name type="common">Hawaiian red shrimp</name>
    <dbReference type="NCBI Taxonomy" id="373956"/>
    <lineage>
        <taxon>Eukaryota</taxon>
        <taxon>Metazoa</taxon>
        <taxon>Ecdysozoa</taxon>
        <taxon>Arthropoda</taxon>
        <taxon>Crustacea</taxon>
        <taxon>Multicrustacea</taxon>
        <taxon>Malacostraca</taxon>
        <taxon>Eumalacostraca</taxon>
        <taxon>Eucarida</taxon>
        <taxon>Decapoda</taxon>
        <taxon>Pleocyemata</taxon>
        <taxon>Caridea</taxon>
        <taxon>Atyoidea</taxon>
        <taxon>Atyidae</taxon>
        <taxon>Halocaridina</taxon>
    </lineage>
</organism>
<dbReference type="AlphaFoldDB" id="A0AAN8ZTY9"/>
<keyword evidence="4 8" id="KW-0812">Transmembrane</keyword>